<organism evidence="1 2">
    <name type="scientific">Robertmurraya yapensis</name>
    <name type="common">ex Hitch et al 2024</name>
    <dbReference type="NCBI Taxonomy" id="3133160"/>
    <lineage>
        <taxon>Bacteria</taxon>
        <taxon>Bacillati</taxon>
        <taxon>Bacillota</taxon>
        <taxon>Bacilli</taxon>
        <taxon>Bacillales</taxon>
        <taxon>Bacillaceae</taxon>
        <taxon>Robertmurraya</taxon>
    </lineage>
</organism>
<evidence type="ECO:0000313" key="1">
    <source>
        <dbReference type="EMBL" id="MEQ2529160.1"/>
    </source>
</evidence>
<accession>A0ACC6SGB9</accession>
<sequence>MTNSVESKKITLNNPKDMTMEEAQSLAEKIAYVEAGVKKMKEHLKMFVELNGPVEVGDLVWDKHPSQSWQWTTEAKRSFAEMIAIEGMNPWEYISFSSADLKKLGWSDSVISQYAKSKINNSFRSKKKDN</sequence>
<name>A0ACC6SGB9_9BACI</name>
<comment type="caution">
    <text evidence="1">The sequence shown here is derived from an EMBL/GenBank/DDBJ whole genome shotgun (WGS) entry which is preliminary data.</text>
</comment>
<keyword evidence="2" id="KW-1185">Reference proteome</keyword>
<dbReference type="Proteomes" id="UP001439875">
    <property type="component" value="Unassembled WGS sequence"/>
</dbReference>
<proteinExistence type="predicted"/>
<protein>
    <submittedName>
        <fullName evidence="1">Uncharacterized protein</fullName>
    </submittedName>
</protein>
<gene>
    <name evidence="1" type="ORF">WMO40_21025</name>
</gene>
<reference evidence="1" key="1">
    <citation type="submission" date="2024-03" db="EMBL/GenBank/DDBJ databases">
        <title>Human intestinal bacterial collection.</title>
        <authorList>
            <person name="Pauvert C."/>
            <person name="Hitch T.C.A."/>
            <person name="Clavel T."/>
        </authorList>
    </citation>
    <scope>NUCLEOTIDE SEQUENCE</scope>
    <source>
        <strain evidence="1">CLA-AA-H227</strain>
    </source>
</reference>
<evidence type="ECO:0000313" key="2">
    <source>
        <dbReference type="Proteomes" id="UP001439875"/>
    </source>
</evidence>
<dbReference type="EMBL" id="JBBMEW010000029">
    <property type="protein sequence ID" value="MEQ2529160.1"/>
    <property type="molecule type" value="Genomic_DNA"/>
</dbReference>